<dbReference type="PROSITE" id="PS00978">
    <property type="entry name" value="FAD_G3PDH_2"/>
    <property type="match status" value="1"/>
</dbReference>
<sequence length="565" mass="60880">MKIPFSGKDRAGMLQRMAAAPLDVLVVGGGITGAGIVLDAAARGMRAGLVEMQDFAAGTSSRSTKLVHGGLRYLKRLEIGVVAEVGRERAIVYENGPHVTRPERMLLPIYEGGTFGRLGTSLGLRVYDLLAGVKAAERRAMLSAEETLAKEPLLKADGLLGGGVYVEYRTDDARLTIEVLKAAVEQGAMAANYAKLTEFRYENGKVVGAAVWDSVGGKTYALRARKVVNAAGPWVDALRELDRSKQGKTLLLTKGVHLVFDQGRFPLRQAVYCDTPDGRMVFAIPREGKTYVGTTDTVYRGDIAHPRISAADRQYLIAAANGMFPSLGITAADVESGWAGVRPLIHEEGKSPSEISRKDEIWQSSSGLITMAGGKLTGYRRMAETVVDRVAAQLRREHGLRFRACATRTLPVSGGDVGGGEGLAGYVSAKSAEAAAIGIPRPLAMRWAGKYGSNAERLTAIAGEVLRQAEGRSGTGLGSLPLEVAVPLKYALDEEMTVTPGDFFIRRTGSLLFDIEWVRRWKAPVTAYMAEYFGWTAEQEARYAGELDRALEEAVVPEEARDGLD</sequence>
<evidence type="ECO:0000256" key="9">
    <source>
        <dbReference type="ARBA" id="ARBA00023002"/>
    </source>
</evidence>
<keyword evidence="6" id="KW-0285">Flavoprotein</keyword>
<dbReference type="EC" id="1.1.5.3" evidence="4"/>
<dbReference type="SUPFAM" id="SSF54373">
    <property type="entry name" value="FAD-linked reductases, C-terminal domain"/>
    <property type="match status" value="1"/>
</dbReference>
<evidence type="ECO:0000313" key="14">
    <source>
        <dbReference type="Proteomes" id="UP001306950"/>
    </source>
</evidence>
<comment type="pathway">
    <text evidence="2">Polyol metabolism; glycerol degradation via glycerol kinase pathway; glycerone phosphate from sn-glycerol 3-phosphate (aerobic route): step 1/1.</text>
</comment>
<dbReference type="Gene3D" id="3.30.9.10">
    <property type="entry name" value="D-Amino Acid Oxidase, subunit A, domain 2"/>
    <property type="match status" value="1"/>
</dbReference>
<dbReference type="InterPro" id="IPR006076">
    <property type="entry name" value="FAD-dep_OxRdtase"/>
</dbReference>
<keyword evidence="9" id="KW-0560">Oxidoreductase</keyword>
<keyword evidence="14" id="KW-1185">Reference proteome</keyword>
<evidence type="ECO:0000259" key="11">
    <source>
        <dbReference type="Pfam" id="PF01266"/>
    </source>
</evidence>
<feature type="domain" description="FAD dependent oxidoreductase" evidence="11">
    <location>
        <begin position="23"/>
        <end position="348"/>
    </location>
</feature>
<dbReference type="Pfam" id="PF01266">
    <property type="entry name" value="DAO"/>
    <property type="match status" value="1"/>
</dbReference>
<dbReference type="RefSeq" id="WP_331846739.1">
    <property type="nucleotide sequence ID" value="NZ_JAZHPZ010000005.1"/>
</dbReference>
<evidence type="ECO:0000256" key="8">
    <source>
        <dbReference type="ARBA" id="ARBA00022827"/>
    </source>
</evidence>
<keyword evidence="7" id="KW-0319">Glycerol metabolism</keyword>
<dbReference type="Gene3D" id="1.10.8.870">
    <property type="entry name" value="Alpha-glycerophosphate oxidase, cap domain"/>
    <property type="match status" value="1"/>
</dbReference>
<reference evidence="13 14" key="1">
    <citation type="submission" date="2024-02" db="EMBL/GenBank/DDBJ databases">
        <title>A nitrogen-fixing paenibacillus bacterium.</title>
        <authorList>
            <person name="Zhang W.L."/>
            <person name="Chen S.F."/>
        </authorList>
    </citation>
    <scope>NUCLEOTIDE SEQUENCE [LARGE SCALE GENOMIC DNA]</scope>
    <source>
        <strain evidence="13 14">M1</strain>
    </source>
</reference>
<evidence type="ECO:0000256" key="4">
    <source>
        <dbReference type="ARBA" id="ARBA00013029"/>
    </source>
</evidence>
<proteinExistence type="inferred from homology"/>
<dbReference type="Pfam" id="PF16901">
    <property type="entry name" value="DAO_C"/>
    <property type="match status" value="1"/>
</dbReference>
<evidence type="ECO:0000313" key="13">
    <source>
        <dbReference type="EMBL" id="MEF2966515.1"/>
    </source>
</evidence>
<dbReference type="SUPFAM" id="SSF51905">
    <property type="entry name" value="FAD/NAD(P)-binding domain"/>
    <property type="match status" value="1"/>
</dbReference>
<evidence type="ECO:0000256" key="6">
    <source>
        <dbReference type="ARBA" id="ARBA00022630"/>
    </source>
</evidence>
<evidence type="ECO:0000256" key="1">
    <source>
        <dbReference type="ARBA" id="ARBA00001974"/>
    </source>
</evidence>
<gene>
    <name evidence="13" type="ORF">V3851_11795</name>
</gene>
<dbReference type="InterPro" id="IPR036188">
    <property type="entry name" value="FAD/NAD-bd_sf"/>
</dbReference>
<dbReference type="Proteomes" id="UP001306950">
    <property type="component" value="Unassembled WGS sequence"/>
</dbReference>
<dbReference type="PRINTS" id="PR01001">
    <property type="entry name" value="FADG3PDH"/>
</dbReference>
<name>A0ABU7VRV6_9BACL</name>
<evidence type="ECO:0000259" key="12">
    <source>
        <dbReference type="Pfam" id="PF16901"/>
    </source>
</evidence>
<dbReference type="InterPro" id="IPR038299">
    <property type="entry name" value="DAO_C_sf"/>
</dbReference>
<protein>
    <recommendedName>
        <fullName evidence="5">Aerobic glycerol-3-phosphate dehydrogenase</fullName>
        <ecNumber evidence="4">1.1.5.3</ecNumber>
    </recommendedName>
</protein>
<dbReference type="PANTHER" id="PTHR11985:SF35">
    <property type="entry name" value="ANAEROBIC GLYCEROL-3-PHOSPHATE DEHYDROGENASE SUBUNIT A"/>
    <property type="match status" value="1"/>
</dbReference>
<evidence type="ECO:0000256" key="3">
    <source>
        <dbReference type="ARBA" id="ARBA00007330"/>
    </source>
</evidence>
<feature type="domain" description="Alpha-glycerophosphate oxidase C-terminal" evidence="12">
    <location>
        <begin position="405"/>
        <end position="539"/>
    </location>
</feature>
<dbReference type="Gene3D" id="3.50.50.60">
    <property type="entry name" value="FAD/NAD(P)-binding domain"/>
    <property type="match status" value="1"/>
</dbReference>
<comment type="caution">
    <text evidence="13">The sequence shown here is derived from an EMBL/GenBank/DDBJ whole genome shotgun (WGS) entry which is preliminary data.</text>
</comment>
<evidence type="ECO:0000256" key="2">
    <source>
        <dbReference type="ARBA" id="ARBA00004977"/>
    </source>
</evidence>
<evidence type="ECO:0000256" key="7">
    <source>
        <dbReference type="ARBA" id="ARBA00022798"/>
    </source>
</evidence>
<dbReference type="InterPro" id="IPR031656">
    <property type="entry name" value="DAO_C"/>
</dbReference>
<dbReference type="EMBL" id="JAZHPZ010000005">
    <property type="protein sequence ID" value="MEF2966515.1"/>
    <property type="molecule type" value="Genomic_DNA"/>
</dbReference>
<comment type="cofactor">
    <cofactor evidence="1">
        <name>FAD</name>
        <dbReference type="ChEBI" id="CHEBI:57692"/>
    </cofactor>
</comment>
<accession>A0ABU7VRV6</accession>
<comment type="similarity">
    <text evidence="3">Belongs to the FAD-dependent glycerol-3-phosphate dehydrogenase family.</text>
</comment>
<keyword evidence="8" id="KW-0274">FAD</keyword>
<evidence type="ECO:0000256" key="10">
    <source>
        <dbReference type="ARBA" id="ARBA00049055"/>
    </source>
</evidence>
<dbReference type="InterPro" id="IPR000447">
    <property type="entry name" value="G3P_DH_FAD-dep"/>
</dbReference>
<dbReference type="PANTHER" id="PTHR11985">
    <property type="entry name" value="GLYCEROL-3-PHOSPHATE DEHYDROGENASE"/>
    <property type="match status" value="1"/>
</dbReference>
<evidence type="ECO:0000256" key="5">
    <source>
        <dbReference type="ARBA" id="ARBA00017956"/>
    </source>
</evidence>
<comment type="catalytic activity">
    <reaction evidence="10">
        <text>a quinone + sn-glycerol 3-phosphate = dihydroxyacetone phosphate + a quinol</text>
        <dbReference type="Rhea" id="RHEA:18977"/>
        <dbReference type="ChEBI" id="CHEBI:24646"/>
        <dbReference type="ChEBI" id="CHEBI:57597"/>
        <dbReference type="ChEBI" id="CHEBI:57642"/>
        <dbReference type="ChEBI" id="CHEBI:132124"/>
        <dbReference type="EC" id="1.1.5.3"/>
    </reaction>
</comment>
<organism evidence="13 14">
    <name type="scientific">Paenibacillus haidiansis</name>
    <dbReference type="NCBI Taxonomy" id="1574488"/>
    <lineage>
        <taxon>Bacteria</taxon>
        <taxon>Bacillati</taxon>
        <taxon>Bacillota</taxon>
        <taxon>Bacilli</taxon>
        <taxon>Bacillales</taxon>
        <taxon>Paenibacillaceae</taxon>
        <taxon>Paenibacillus</taxon>
    </lineage>
</organism>